<feature type="coiled-coil region" evidence="1">
    <location>
        <begin position="53"/>
        <end position="80"/>
    </location>
</feature>
<evidence type="ECO:0000259" key="2">
    <source>
        <dbReference type="Pfam" id="PF03781"/>
    </source>
</evidence>
<dbReference type="GO" id="GO:0120147">
    <property type="term" value="F:formylglycine-generating oxidase activity"/>
    <property type="evidence" value="ECO:0007669"/>
    <property type="project" value="TreeGrafter"/>
</dbReference>
<dbReference type="InterPro" id="IPR016187">
    <property type="entry name" value="CTDL_fold"/>
</dbReference>
<keyword evidence="1" id="KW-0175">Coiled coil</keyword>
<proteinExistence type="predicted"/>
<dbReference type="AlphaFoldDB" id="A0A2M7G2C4"/>
<feature type="coiled-coil region" evidence="1">
    <location>
        <begin position="145"/>
        <end position="186"/>
    </location>
</feature>
<reference evidence="3 4" key="1">
    <citation type="submission" date="2017-09" db="EMBL/GenBank/DDBJ databases">
        <title>Depth-based differentiation of microbial function through sediment-hosted aquifers and enrichment of novel symbionts in the deep terrestrial subsurface.</title>
        <authorList>
            <person name="Probst A.J."/>
            <person name="Ladd B."/>
            <person name="Jarett J.K."/>
            <person name="Geller-Mcgrath D.E."/>
            <person name="Sieber C.M."/>
            <person name="Emerson J.B."/>
            <person name="Anantharaman K."/>
            <person name="Thomas B.C."/>
            <person name="Malmstrom R."/>
            <person name="Stieglmeier M."/>
            <person name="Klingl A."/>
            <person name="Woyke T."/>
            <person name="Ryan C.M."/>
            <person name="Banfield J.F."/>
        </authorList>
    </citation>
    <scope>NUCLEOTIDE SEQUENCE [LARGE SCALE GENOMIC DNA]</scope>
    <source>
        <strain evidence="3">CG17_big_fil_post_rev_8_21_14_2_50_48_46</strain>
    </source>
</reference>
<protein>
    <recommendedName>
        <fullName evidence="2">Sulfatase-modifying factor enzyme-like domain-containing protein</fullName>
    </recommendedName>
</protein>
<dbReference type="SUPFAM" id="SSF56436">
    <property type="entry name" value="C-type lectin-like"/>
    <property type="match status" value="1"/>
</dbReference>
<feature type="coiled-coil region" evidence="1">
    <location>
        <begin position="254"/>
        <end position="288"/>
    </location>
</feature>
<name>A0A2M7G2C4_9BACT</name>
<dbReference type="Proteomes" id="UP000231019">
    <property type="component" value="Unassembled WGS sequence"/>
</dbReference>
<comment type="caution">
    <text evidence="3">The sequence shown here is derived from an EMBL/GenBank/DDBJ whole genome shotgun (WGS) entry which is preliminary data.</text>
</comment>
<evidence type="ECO:0000313" key="3">
    <source>
        <dbReference type="EMBL" id="PIW15944.1"/>
    </source>
</evidence>
<dbReference type="PANTHER" id="PTHR23150">
    <property type="entry name" value="SULFATASE MODIFYING FACTOR 1, 2"/>
    <property type="match status" value="1"/>
</dbReference>
<dbReference type="Gene3D" id="3.90.1580.10">
    <property type="entry name" value="paralog of FGE (formylglycine-generating enzyme)"/>
    <property type="match status" value="1"/>
</dbReference>
<dbReference type="EMBL" id="PFFQ01000041">
    <property type="protein sequence ID" value="PIW15944.1"/>
    <property type="molecule type" value="Genomic_DNA"/>
</dbReference>
<dbReference type="InterPro" id="IPR051043">
    <property type="entry name" value="Sulfatase_Mod_Factor_Kinase"/>
</dbReference>
<evidence type="ECO:0000313" key="4">
    <source>
        <dbReference type="Proteomes" id="UP000231019"/>
    </source>
</evidence>
<dbReference type="InterPro" id="IPR042095">
    <property type="entry name" value="SUMF_sf"/>
</dbReference>
<dbReference type="PANTHER" id="PTHR23150:SF19">
    <property type="entry name" value="FORMYLGLYCINE-GENERATING ENZYME"/>
    <property type="match status" value="1"/>
</dbReference>
<organism evidence="3 4">
    <name type="scientific">bacterium (Candidatus Blackallbacteria) CG17_big_fil_post_rev_8_21_14_2_50_48_46</name>
    <dbReference type="NCBI Taxonomy" id="2014261"/>
    <lineage>
        <taxon>Bacteria</taxon>
        <taxon>Candidatus Blackallbacteria</taxon>
    </lineage>
</organism>
<sequence length="631" mass="72250">MSRFEMERARGGPSLRSFKELLFLFQSLYFYLEHLDSRLAFWDKTLGALLSGLSAQSQRNERLEQELEASSSLVAELREQLSLSFADQGNEIFAELFQRLRGLPTHPEPASAPSSQWNALQQETEILALAYAFLSERLGAEKSELLEYFSDLEALEERLLTYQRQFEKFEAEIALLQTRALEHQKNMLNWQESRAESERLIAEQAERIQELQDFIERQQFESDQRIENLNDILEKTARDTLSLQKGRQDAGISLVRMAQLKNEAEAKAQQLKQELATVLSQYEALQAEGQQPERSSSPEKQHQILNQARFQVLLEWLPFLSFLNPEQQNQVTQKMAHALHISPEHQQVLQTRAQAGQVFFRHAMREFLPAHVSELQTKGAMAWIPEGVYPIGDALHSSERPVHSQKTEGFYLDFFPVSNAEFSEFMQAGGYQRADFWLPQGWAFVQEQQLTGPAFWNLPGHCCGEDYPDFPVVGVSWYEAVAFANWAEKRLPTEVEWEMAARGIEGLIWPWGNQWQEERANTAETGLLTLCPSGSYPLGKSPFGCFDMIGQVYEWTQSIYQTYPYQADDGREDLVAAGARTLKGCSWGVRGTFFTRSSYRFFQPPTHRHSDIGFRCAKHSGDHAIGANFNG</sequence>
<dbReference type="InterPro" id="IPR005532">
    <property type="entry name" value="SUMF_dom"/>
</dbReference>
<dbReference type="Pfam" id="PF03781">
    <property type="entry name" value="FGE-sulfatase"/>
    <property type="match status" value="1"/>
</dbReference>
<gene>
    <name evidence="3" type="ORF">COW36_14600</name>
</gene>
<feature type="domain" description="Sulfatase-modifying factor enzyme-like" evidence="2">
    <location>
        <begin position="380"/>
        <end position="618"/>
    </location>
</feature>
<accession>A0A2M7G2C4</accession>
<evidence type="ECO:0000256" key="1">
    <source>
        <dbReference type="SAM" id="Coils"/>
    </source>
</evidence>